<evidence type="ECO:0000256" key="8">
    <source>
        <dbReference type="RuleBase" id="RU362081"/>
    </source>
</evidence>
<protein>
    <recommendedName>
        <fullName evidence="10">P-type ATPase A domain-containing protein</fullName>
    </recommendedName>
</protein>
<feature type="transmembrane region" description="Helical" evidence="8">
    <location>
        <begin position="114"/>
        <end position="139"/>
    </location>
</feature>
<sequence>MPVVHRRQPALPQSQLVSDPEHGKRAATPVPPIPAQAAVQLPPRFGRKALGELLRHYPLPSAALLLLLVALLCWLSGRADLARWVLLVITVMGGIPLSWQTLRQLSRRELSVDLIAILAIIGALLAGEYLAGAFVVLMLSGGEALEAYALRQARRSLSALAERAPRISHIWRGQELVDLAAEDIEVGMVVVVKPGELVPVDGEIVAGSSYVSEADLTGEPLPQPKTVGATVLSGSLNLDRPLEVRATRRSLESKYAQIVRLVAAAQEQKAPLHRLADRYSVLFTAVSLSLAALTWLLTGSGITALAVLVVATPCPLILATPIAIMSGIDRAARAGLIVKSGATVEALGEVQVAVFDKTGTLTLGMPSVSRLWRAPASEVPAEAPLLDDATLLRLAASVEQLSSHILARAIVESARAQGLAPGLTEQFQEVFGKGVAGRVRLTAAPEEPIYEVTVGNRTFLRQRGIPLPPVLLLAREQWTATGQIASFLAVNGYCLALIVLEDRPRADLAQLMADLKQAGIEERVLLTGDGEEMAQRIRALAGMDRAVARCLPEEKVQVIRDYLNKGRKVLMVGDGVNDAPALATATVGIAMGQQGLTAAASVADAVLLSEDVRRIATAVRLGRGVMRIARQGIWVGMGLSATAMLLAAFGWIPPAVGAILQEGIDVLVIFNALRVSRIPLETGQGRRVL</sequence>
<feature type="region of interest" description="Disordered" evidence="9">
    <location>
        <begin position="1"/>
        <end position="30"/>
    </location>
</feature>
<feature type="transmembrane region" description="Helical" evidence="8">
    <location>
        <begin position="57"/>
        <end position="77"/>
    </location>
</feature>
<dbReference type="Gene3D" id="2.70.150.10">
    <property type="entry name" value="Calcium-transporting ATPase, cytoplasmic transduction domain A"/>
    <property type="match status" value="1"/>
</dbReference>
<dbReference type="RefSeq" id="WP_151728590.1">
    <property type="nucleotide sequence ID" value="NZ_BKZV01000003.1"/>
</dbReference>
<dbReference type="AlphaFoldDB" id="A0A5J4K9X8"/>
<evidence type="ECO:0000256" key="9">
    <source>
        <dbReference type="SAM" id="MobiDB-lite"/>
    </source>
</evidence>
<dbReference type="InterPro" id="IPR059000">
    <property type="entry name" value="ATPase_P-type_domA"/>
</dbReference>
<evidence type="ECO:0000259" key="10">
    <source>
        <dbReference type="Pfam" id="PF00122"/>
    </source>
</evidence>
<dbReference type="InterPro" id="IPR027256">
    <property type="entry name" value="P-typ_ATPase_IB"/>
</dbReference>
<dbReference type="PRINTS" id="PR00119">
    <property type="entry name" value="CATATPASE"/>
</dbReference>
<evidence type="ECO:0000313" key="11">
    <source>
        <dbReference type="EMBL" id="GER83892.1"/>
    </source>
</evidence>
<keyword evidence="6 8" id="KW-1133">Transmembrane helix</keyword>
<feature type="transmembrane region" description="Helical" evidence="8">
    <location>
        <begin position="279"/>
        <end position="298"/>
    </location>
</feature>
<dbReference type="Gene3D" id="3.40.1110.10">
    <property type="entry name" value="Calcium-transporting ATPase, cytoplasmic domain N"/>
    <property type="match status" value="1"/>
</dbReference>
<evidence type="ECO:0000256" key="2">
    <source>
        <dbReference type="ARBA" id="ARBA00006024"/>
    </source>
</evidence>
<dbReference type="Proteomes" id="UP000334820">
    <property type="component" value="Unassembled WGS sequence"/>
</dbReference>
<gene>
    <name evidence="11" type="ORF">KTAU_25290</name>
</gene>
<name>A0A5J4K9X8_9CHLR</name>
<keyword evidence="8" id="KW-1003">Cell membrane</keyword>
<dbReference type="InterPro" id="IPR008250">
    <property type="entry name" value="ATPase_P-typ_transduc_dom_A_sf"/>
</dbReference>
<feature type="domain" description="P-type ATPase A" evidence="10">
    <location>
        <begin position="164"/>
        <end position="262"/>
    </location>
</feature>
<dbReference type="InterPro" id="IPR023299">
    <property type="entry name" value="ATPase_P-typ_cyto_dom_N"/>
</dbReference>
<dbReference type="Pfam" id="PF00702">
    <property type="entry name" value="Hydrolase"/>
    <property type="match status" value="1"/>
</dbReference>
<feature type="transmembrane region" description="Helical" evidence="8">
    <location>
        <begin position="633"/>
        <end position="652"/>
    </location>
</feature>
<dbReference type="GO" id="GO:0005524">
    <property type="term" value="F:ATP binding"/>
    <property type="evidence" value="ECO:0007669"/>
    <property type="project" value="UniProtKB-UniRule"/>
</dbReference>
<dbReference type="GO" id="GO:0019829">
    <property type="term" value="F:ATPase-coupled monoatomic cation transmembrane transporter activity"/>
    <property type="evidence" value="ECO:0007669"/>
    <property type="project" value="InterPro"/>
</dbReference>
<dbReference type="InterPro" id="IPR018303">
    <property type="entry name" value="ATPase_P-typ_P_site"/>
</dbReference>
<dbReference type="GO" id="GO:0046872">
    <property type="term" value="F:metal ion binding"/>
    <property type="evidence" value="ECO:0007669"/>
    <property type="project" value="UniProtKB-KW"/>
</dbReference>
<dbReference type="GO" id="GO:0005886">
    <property type="term" value="C:plasma membrane"/>
    <property type="evidence" value="ECO:0007669"/>
    <property type="project" value="UniProtKB-SubCell"/>
</dbReference>
<accession>A0A5J4K9X8</accession>
<proteinExistence type="inferred from homology"/>
<comment type="caution">
    <text evidence="11">The sequence shown here is derived from an EMBL/GenBank/DDBJ whole genome shotgun (WGS) entry which is preliminary data.</text>
</comment>
<dbReference type="Pfam" id="PF00122">
    <property type="entry name" value="E1-E2_ATPase"/>
    <property type="match status" value="1"/>
</dbReference>
<evidence type="ECO:0000256" key="6">
    <source>
        <dbReference type="ARBA" id="ARBA00022989"/>
    </source>
</evidence>
<keyword evidence="8" id="KW-0547">Nucleotide-binding</keyword>
<reference evidence="11 12" key="1">
    <citation type="journal article" date="2019" name="Int. J. Syst. Evol. Microbiol.">
        <title>Thermogemmatispora aurantia sp. nov. and Thermogemmatispora argillosa sp. nov., within the class Ktedonobacteria, and emended description of the genus Thermogemmatispora.</title>
        <authorList>
            <person name="Zheng Y."/>
            <person name="Wang C.M."/>
            <person name="Sakai Y."/>
            <person name="Abe K."/>
            <person name="Yokota A."/>
            <person name="Yabe S."/>
        </authorList>
    </citation>
    <scope>NUCLEOTIDE SEQUENCE [LARGE SCALE GENOMIC DNA]</scope>
    <source>
        <strain evidence="11 12">A1-2</strain>
    </source>
</reference>
<evidence type="ECO:0000256" key="5">
    <source>
        <dbReference type="ARBA" id="ARBA00022967"/>
    </source>
</evidence>
<dbReference type="SUPFAM" id="SSF56784">
    <property type="entry name" value="HAD-like"/>
    <property type="match status" value="1"/>
</dbReference>
<organism evidence="11 12">
    <name type="scientific">Thermogemmatispora aurantia</name>
    <dbReference type="NCBI Taxonomy" id="2045279"/>
    <lineage>
        <taxon>Bacteria</taxon>
        <taxon>Bacillati</taxon>
        <taxon>Chloroflexota</taxon>
        <taxon>Ktedonobacteria</taxon>
        <taxon>Thermogemmatisporales</taxon>
        <taxon>Thermogemmatisporaceae</taxon>
        <taxon>Thermogemmatispora</taxon>
    </lineage>
</organism>
<dbReference type="NCBIfam" id="TIGR01525">
    <property type="entry name" value="ATPase-IB_hvy"/>
    <property type="match status" value="1"/>
</dbReference>
<dbReference type="PRINTS" id="PR00120">
    <property type="entry name" value="HATPASE"/>
</dbReference>
<keyword evidence="4 8" id="KW-0479">Metal-binding</keyword>
<dbReference type="InterPro" id="IPR023298">
    <property type="entry name" value="ATPase_P-typ_TM_dom_sf"/>
</dbReference>
<dbReference type="PANTHER" id="PTHR48085">
    <property type="entry name" value="CADMIUM/ZINC-TRANSPORTING ATPASE HMA2-RELATED"/>
    <property type="match status" value="1"/>
</dbReference>
<dbReference type="EMBL" id="BKZV01000003">
    <property type="protein sequence ID" value="GER83892.1"/>
    <property type="molecule type" value="Genomic_DNA"/>
</dbReference>
<dbReference type="PANTHER" id="PTHR48085:SF5">
    <property type="entry name" value="CADMIUM_ZINC-TRANSPORTING ATPASE HMA4-RELATED"/>
    <property type="match status" value="1"/>
</dbReference>
<dbReference type="InterPro" id="IPR001757">
    <property type="entry name" value="P_typ_ATPase"/>
</dbReference>
<dbReference type="InterPro" id="IPR044492">
    <property type="entry name" value="P_typ_ATPase_HD_dom"/>
</dbReference>
<evidence type="ECO:0000256" key="7">
    <source>
        <dbReference type="ARBA" id="ARBA00023136"/>
    </source>
</evidence>
<dbReference type="SUPFAM" id="SSF81665">
    <property type="entry name" value="Calcium ATPase, transmembrane domain M"/>
    <property type="match status" value="1"/>
</dbReference>
<evidence type="ECO:0000256" key="1">
    <source>
        <dbReference type="ARBA" id="ARBA00004141"/>
    </source>
</evidence>
<dbReference type="NCBIfam" id="TIGR01494">
    <property type="entry name" value="ATPase_P-type"/>
    <property type="match status" value="2"/>
</dbReference>
<evidence type="ECO:0000313" key="12">
    <source>
        <dbReference type="Proteomes" id="UP000334820"/>
    </source>
</evidence>
<dbReference type="Gene3D" id="3.40.50.1000">
    <property type="entry name" value="HAD superfamily/HAD-like"/>
    <property type="match status" value="1"/>
</dbReference>
<evidence type="ECO:0000256" key="4">
    <source>
        <dbReference type="ARBA" id="ARBA00022723"/>
    </source>
</evidence>
<keyword evidence="5" id="KW-1278">Translocase</keyword>
<dbReference type="InterPro" id="IPR051014">
    <property type="entry name" value="Cation_Transport_ATPase_IB"/>
</dbReference>
<dbReference type="SFLD" id="SFLDG00002">
    <property type="entry name" value="C1.7:_P-type_atpase_like"/>
    <property type="match status" value="1"/>
</dbReference>
<comment type="subcellular location">
    <subcellularLocation>
        <location evidence="8">Cell membrane</location>
    </subcellularLocation>
    <subcellularLocation>
        <location evidence="1">Membrane</location>
        <topology evidence="1">Multi-pass membrane protein</topology>
    </subcellularLocation>
</comment>
<dbReference type="GO" id="GO:0016887">
    <property type="term" value="F:ATP hydrolysis activity"/>
    <property type="evidence" value="ECO:0007669"/>
    <property type="project" value="InterPro"/>
</dbReference>
<keyword evidence="8" id="KW-0067">ATP-binding</keyword>
<feature type="transmembrane region" description="Helical" evidence="8">
    <location>
        <begin position="84"/>
        <end position="102"/>
    </location>
</feature>
<dbReference type="PROSITE" id="PS00154">
    <property type="entry name" value="ATPASE_E1_E2"/>
    <property type="match status" value="1"/>
</dbReference>
<dbReference type="SUPFAM" id="SSF81653">
    <property type="entry name" value="Calcium ATPase, transduction domain A"/>
    <property type="match status" value="1"/>
</dbReference>
<dbReference type="SFLD" id="SFLDF00027">
    <property type="entry name" value="p-type_atpase"/>
    <property type="match status" value="1"/>
</dbReference>
<keyword evidence="7 8" id="KW-0472">Membrane</keyword>
<dbReference type="InterPro" id="IPR023214">
    <property type="entry name" value="HAD_sf"/>
</dbReference>
<keyword evidence="12" id="KW-1185">Reference proteome</keyword>
<feature type="transmembrane region" description="Helical" evidence="8">
    <location>
        <begin position="304"/>
        <end position="324"/>
    </location>
</feature>
<dbReference type="InterPro" id="IPR036412">
    <property type="entry name" value="HAD-like_sf"/>
</dbReference>
<comment type="similarity">
    <text evidence="2 8">Belongs to the cation transport ATPase (P-type) (TC 3.A.3) family. Type IB subfamily.</text>
</comment>
<dbReference type="SFLD" id="SFLDS00003">
    <property type="entry name" value="Haloacid_Dehalogenase"/>
    <property type="match status" value="1"/>
</dbReference>
<keyword evidence="3 8" id="KW-0812">Transmembrane</keyword>
<dbReference type="GO" id="GO:0015086">
    <property type="term" value="F:cadmium ion transmembrane transporter activity"/>
    <property type="evidence" value="ECO:0007669"/>
    <property type="project" value="TreeGrafter"/>
</dbReference>
<evidence type="ECO:0000256" key="3">
    <source>
        <dbReference type="ARBA" id="ARBA00022692"/>
    </source>
</evidence>